<gene>
    <name evidence="2" type="ORF">ASN18_2728</name>
</gene>
<reference evidence="2 3" key="1">
    <citation type="submission" date="2015-11" db="EMBL/GenBank/DDBJ databases">
        <authorList>
            <person name="Lin W."/>
        </authorList>
    </citation>
    <scope>NUCLEOTIDE SEQUENCE [LARGE SCALE GENOMIC DNA]</scope>
    <source>
        <strain evidence="2 3">HCH-1</strain>
    </source>
</reference>
<feature type="domain" description="Glutaredoxin" evidence="1">
    <location>
        <begin position="7"/>
        <end position="67"/>
    </location>
</feature>
<evidence type="ECO:0000313" key="3">
    <source>
        <dbReference type="Proteomes" id="UP000060487"/>
    </source>
</evidence>
<dbReference type="SUPFAM" id="SSF52833">
    <property type="entry name" value="Thioredoxin-like"/>
    <property type="match status" value="1"/>
</dbReference>
<dbReference type="EMBL" id="LNQR01000103">
    <property type="protein sequence ID" value="KWT79631.1"/>
    <property type="molecule type" value="Genomic_DNA"/>
</dbReference>
<evidence type="ECO:0000313" key="2">
    <source>
        <dbReference type="EMBL" id="KWT79631.1"/>
    </source>
</evidence>
<dbReference type="Gene3D" id="3.40.30.10">
    <property type="entry name" value="Glutaredoxin"/>
    <property type="match status" value="1"/>
</dbReference>
<dbReference type="RefSeq" id="WP_085053349.1">
    <property type="nucleotide sequence ID" value="NZ_LNQR01000103.1"/>
</dbReference>
<protein>
    <submittedName>
        <fullName evidence="2">NrdH-redoxin</fullName>
    </submittedName>
</protein>
<name>A0ABR5SDG4_9BACT</name>
<sequence length="87" mass="9973">MNEKNTVIFALSTCPSCKKVKELLTTHNIEFILAELDTLDIESRDKLLLEVKKYNPRETFPTIVVDGGRVVIVGYNEDAIKKEYEIK</sequence>
<dbReference type="InterPro" id="IPR036249">
    <property type="entry name" value="Thioredoxin-like_sf"/>
</dbReference>
<comment type="caution">
    <text evidence="2">The sequence shown here is derived from an EMBL/GenBank/DDBJ whole genome shotgun (WGS) entry which is preliminary data.</text>
</comment>
<dbReference type="Proteomes" id="UP000060487">
    <property type="component" value="Unassembled WGS sequence"/>
</dbReference>
<dbReference type="CDD" id="cd02976">
    <property type="entry name" value="NrdH"/>
    <property type="match status" value="1"/>
</dbReference>
<proteinExistence type="predicted"/>
<dbReference type="InterPro" id="IPR002109">
    <property type="entry name" value="Glutaredoxin"/>
</dbReference>
<dbReference type="Pfam" id="PF00462">
    <property type="entry name" value="Glutaredoxin"/>
    <property type="match status" value="1"/>
</dbReference>
<accession>A0ABR5SDG4</accession>
<dbReference type="PROSITE" id="PS51354">
    <property type="entry name" value="GLUTAREDOXIN_2"/>
    <property type="match status" value="1"/>
</dbReference>
<keyword evidence="3" id="KW-1185">Reference proteome</keyword>
<evidence type="ECO:0000259" key="1">
    <source>
        <dbReference type="Pfam" id="PF00462"/>
    </source>
</evidence>
<organism evidence="2 3">
    <name type="scientific">Candidatus Magnetominusculus xianensis</name>
    <dbReference type="NCBI Taxonomy" id="1748249"/>
    <lineage>
        <taxon>Bacteria</taxon>
        <taxon>Pseudomonadati</taxon>
        <taxon>Nitrospirota</taxon>
        <taxon>Nitrospiria</taxon>
        <taxon>Nitrospirales</taxon>
        <taxon>Nitrospiraceae</taxon>
        <taxon>Candidatus Magnetominusculus</taxon>
    </lineage>
</organism>